<evidence type="ECO:0000313" key="3">
    <source>
        <dbReference type="EMBL" id="TPX70112.1"/>
    </source>
</evidence>
<sequence>MLAVTADAVQCKVTGPSGAIRKFALTEQLQKSWLALENEIKSVHGISGMALIQYVDEDNDLIVIDSDAELATLLKSLSKTQASTVKMTVTPSNSHIMPDHYNSTSSMASYRTQDSFSGIIPAPNGCVASTDSWKFKSEDYASFNSQSHGSSALSMRPLSQAMEAPVAAQSDSFSEPQRMRHSQAMDGEAQTTKDFAAAAAAREAAYKAAIDANNAAKRAFEEQRASAKAARELAKSSRRGGADALPPYANQD</sequence>
<dbReference type="EMBL" id="QEAP01000294">
    <property type="protein sequence ID" value="TPX70112.1"/>
    <property type="molecule type" value="Genomic_DNA"/>
</dbReference>
<evidence type="ECO:0000259" key="2">
    <source>
        <dbReference type="Pfam" id="PF00564"/>
    </source>
</evidence>
<dbReference type="Proteomes" id="UP000320333">
    <property type="component" value="Unassembled WGS sequence"/>
</dbReference>
<comment type="caution">
    <text evidence="3">The sequence shown here is derived from an EMBL/GenBank/DDBJ whole genome shotgun (WGS) entry which is preliminary data.</text>
</comment>
<dbReference type="AlphaFoldDB" id="A0A507F1Y8"/>
<name>A0A507F1Y8_9FUNG</name>
<accession>A0A507F1Y8</accession>
<feature type="region of interest" description="Disordered" evidence="1">
    <location>
        <begin position="223"/>
        <end position="252"/>
    </location>
</feature>
<feature type="domain" description="PB1" evidence="2">
    <location>
        <begin position="31"/>
        <end position="91"/>
    </location>
</feature>
<gene>
    <name evidence="3" type="ORF">CcCBS67573_g06638</name>
</gene>
<protein>
    <recommendedName>
        <fullName evidence="2">PB1 domain-containing protein</fullName>
    </recommendedName>
</protein>
<dbReference type="Gene3D" id="3.10.20.90">
    <property type="entry name" value="Phosphatidylinositol 3-kinase Catalytic Subunit, Chain A, domain 1"/>
    <property type="match status" value="1"/>
</dbReference>
<evidence type="ECO:0000256" key="1">
    <source>
        <dbReference type="SAM" id="MobiDB-lite"/>
    </source>
</evidence>
<dbReference type="InterPro" id="IPR000270">
    <property type="entry name" value="PB1_dom"/>
</dbReference>
<feature type="compositionally biased region" description="Basic and acidic residues" evidence="1">
    <location>
        <begin position="223"/>
        <end position="235"/>
    </location>
</feature>
<proteinExistence type="predicted"/>
<keyword evidence="4" id="KW-1185">Reference proteome</keyword>
<dbReference type="CDD" id="cd05992">
    <property type="entry name" value="PB1"/>
    <property type="match status" value="1"/>
</dbReference>
<dbReference type="Pfam" id="PF00564">
    <property type="entry name" value="PB1"/>
    <property type="match status" value="1"/>
</dbReference>
<dbReference type="OrthoDB" id="2163520at2759"/>
<organism evidence="3 4">
    <name type="scientific">Chytriomyces confervae</name>
    <dbReference type="NCBI Taxonomy" id="246404"/>
    <lineage>
        <taxon>Eukaryota</taxon>
        <taxon>Fungi</taxon>
        <taxon>Fungi incertae sedis</taxon>
        <taxon>Chytridiomycota</taxon>
        <taxon>Chytridiomycota incertae sedis</taxon>
        <taxon>Chytridiomycetes</taxon>
        <taxon>Chytridiales</taxon>
        <taxon>Chytriomycetaceae</taxon>
        <taxon>Chytriomyces</taxon>
    </lineage>
</organism>
<reference evidence="3 4" key="1">
    <citation type="journal article" date="2019" name="Sci. Rep.">
        <title>Comparative genomics of chytrid fungi reveal insights into the obligate biotrophic and pathogenic lifestyle of Synchytrium endobioticum.</title>
        <authorList>
            <person name="van de Vossenberg B.T.L.H."/>
            <person name="Warris S."/>
            <person name="Nguyen H.D.T."/>
            <person name="van Gent-Pelzer M.P.E."/>
            <person name="Joly D.L."/>
            <person name="van de Geest H.C."/>
            <person name="Bonants P.J.M."/>
            <person name="Smith D.S."/>
            <person name="Levesque C.A."/>
            <person name="van der Lee T.A.J."/>
        </authorList>
    </citation>
    <scope>NUCLEOTIDE SEQUENCE [LARGE SCALE GENOMIC DNA]</scope>
    <source>
        <strain evidence="3 4">CBS 675.73</strain>
    </source>
</reference>
<evidence type="ECO:0000313" key="4">
    <source>
        <dbReference type="Proteomes" id="UP000320333"/>
    </source>
</evidence>
<dbReference type="SUPFAM" id="SSF54277">
    <property type="entry name" value="CAD &amp; PB1 domains"/>
    <property type="match status" value="1"/>
</dbReference>